<reference evidence="2 3" key="1">
    <citation type="submission" date="2013-08" db="EMBL/GenBank/DDBJ databases">
        <authorList>
            <person name="Stouthamer R."/>
            <person name="Nunney L."/>
        </authorList>
    </citation>
    <scope>NUCLEOTIDE SEQUENCE [LARGE SCALE GENOMIC DNA]</scope>
    <source>
        <strain evidence="3">ann-1</strain>
    </source>
</reference>
<evidence type="ECO:0000313" key="3">
    <source>
        <dbReference type="Proteomes" id="UP000027215"/>
    </source>
</evidence>
<dbReference type="EMBL" id="CP006696">
    <property type="protein sequence ID" value="AIC09876.1"/>
    <property type="molecule type" value="Genomic_DNA"/>
</dbReference>
<gene>
    <name evidence="2" type="ORF">D934_05635</name>
</gene>
<feature type="signal peptide" evidence="1">
    <location>
        <begin position="1"/>
        <end position="19"/>
    </location>
</feature>
<accession>A0A060H930</accession>
<protein>
    <recommendedName>
        <fullName evidence="4">Secreted protein</fullName>
    </recommendedName>
</protein>
<dbReference type="RefSeq" id="WP_042836440.1">
    <property type="nucleotide sequence ID" value="NZ_CP006696.1"/>
</dbReference>
<evidence type="ECO:0000313" key="2">
    <source>
        <dbReference type="EMBL" id="AIC09876.1"/>
    </source>
</evidence>
<sequence>MRASLTALLTTLPTLICLAAEHPHLTPPDLEALIECRQRAVDYAQLVPLLEDPPKATTLGWHPLPATNPFMTEYTLHTPIHVFGHQTKHIALSGGSIIAILDLTDPRPLARTLRLDTAIDTPKKTIFGRELTSTNTTNPKTGQPAIESIVLNVSNVTSHPGKTLVGCTYSLDDP</sequence>
<dbReference type="PATRIC" id="fig|155920.8.peg.1338"/>
<dbReference type="KEGG" id="xfs:D934_05635"/>
<proteinExistence type="predicted"/>
<evidence type="ECO:0008006" key="4">
    <source>
        <dbReference type="Google" id="ProtNLM"/>
    </source>
</evidence>
<name>A0A060H930_XYLFS</name>
<evidence type="ECO:0000256" key="1">
    <source>
        <dbReference type="SAM" id="SignalP"/>
    </source>
</evidence>
<organism evidence="2 3">
    <name type="scientific">Xylella fastidiosa subsp. sandyi Ann-1</name>
    <dbReference type="NCBI Taxonomy" id="155920"/>
    <lineage>
        <taxon>Bacteria</taxon>
        <taxon>Pseudomonadati</taxon>
        <taxon>Pseudomonadota</taxon>
        <taxon>Gammaproteobacteria</taxon>
        <taxon>Lysobacterales</taxon>
        <taxon>Lysobacteraceae</taxon>
        <taxon>Xylella</taxon>
    </lineage>
</organism>
<keyword evidence="1" id="KW-0732">Signal</keyword>
<dbReference type="Proteomes" id="UP000027215">
    <property type="component" value="Chromosome"/>
</dbReference>
<dbReference type="AlphaFoldDB" id="A0A060H930"/>
<feature type="chain" id="PRO_5001583416" description="Secreted protein" evidence="1">
    <location>
        <begin position="20"/>
        <end position="174"/>
    </location>
</feature>
<dbReference type="HOGENOM" id="CLU_115890_0_0_6"/>